<name>A0ABN3DJC8_9ACTN</name>
<feature type="domain" description="SGNH hydrolase-type esterase" evidence="4">
    <location>
        <begin position="68"/>
        <end position="224"/>
    </location>
</feature>
<protein>
    <submittedName>
        <fullName evidence="5">Rhamnogalacturonan acetylesterase</fullName>
    </submittedName>
</protein>
<sequence length="298" mass="31317">MIGVVAALVAVVALVWGGTVLFGSDGGGKKGTAGDAGADPAATDPAAGDQPSAPADGSGGLPRIYIAGDSTAATYVPKFAPRTGWGEALPVFLNHDKVSVNNWAKVGASSKSFVDEGRLAKILAEIRKGDYLLIGFGHNDERPEPIVHTDPFGSYQDYLRKFVDGARSKGAVPVLVTPAERYHFDQAGRIAPSHGEYPAAMRQVATEDKVPLVDLTTLSTALWNAHGPQGALNDFLSLAPGESPNYPKGVQDKTHFKTHGAIELAQLVAKRLYAEHVLPAEDFQGLERTDVPDSALAG</sequence>
<dbReference type="InterPro" id="IPR037459">
    <property type="entry name" value="RhgT-like"/>
</dbReference>
<keyword evidence="2" id="KW-0378">Hydrolase</keyword>
<evidence type="ECO:0000256" key="1">
    <source>
        <dbReference type="ARBA" id="ARBA00008668"/>
    </source>
</evidence>
<comment type="caution">
    <text evidence="5">The sequence shown here is derived from an EMBL/GenBank/DDBJ whole genome shotgun (WGS) entry which is preliminary data.</text>
</comment>
<dbReference type="Proteomes" id="UP001500305">
    <property type="component" value="Unassembled WGS sequence"/>
</dbReference>
<dbReference type="Pfam" id="PF13472">
    <property type="entry name" value="Lipase_GDSL_2"/>
    <property type="match status" value="1"/>
</dbReference>
<evidence type="ECO:0000259" key="4">
    <source>
        <dbReference type="Pfam" id="PF13472"/>
    </source>
</evidence>
<gene>
    <name evidence="5" type="ORF">GCM10010430_12270</name>
</gene>
<evidence type="ECO:0000313" key="5">
    <source>
        <dbReference type="EMBL" id="GAA2233196.1"/>
    </source>
</evidence>
<dbReference type="Gene3D" id="3.40.50.1110">
    <property type="entry name" value="SGNH hydrolase"/>
    <property type="match status" value="1"/>
</dbReference>
<dbReference type="PANTHER" id="PTHR43695">
    <property type="entry name" value="PUTATIVE (AFU_ORTHOLOGUE AFUA_2G17250)-RELATED"/>
    <property type="match status" value="1"/>
</dbReference>
<organism evidence="5 6">
    <name type="scientific">Kitasatospora cystarginea</name>
    <dbReference type="NCBI Taxonomy" id="58350"/>
    <lineage>
        <taxon>Bacteria</taxon>
        <taxon>Bacillati</taxon>
        <taxon>Actinomycetota</taxon>
        <taxon>Actinomycetes</taxon>
        <taxon>Kitasatosporales</taxon>
        <taxon>Streptomycetaceae</taxon>
        <taxon>Kitasatospora</taxon>
    </lineage>
</organism>
<reference evidence="5 6" key="1">
    <citation type="journal article" date="2019" name="Int. J. Syst. Evol. Microbiol.">
        <title>The Global Catalogue of Microorganisms (GCM) 10K type strain sequencing project: providing services to taxonomists for standard genome sequencing and annotation.</title>
        <authorList>
            <consortium name="The Broad Institute Genomics Platform"/>
            <consortium name="The Broad Institute Genome Sequencing Center for Infectious Disease"/>
            <person name="Wu L."/>
            <person name="Ma J."/>
        </authorList>
    </citation>
    <scope>NUCLEOTIDE SEQUENCE [LARGE SCALE GENOMIC DNA]</scope>
    <source>
        <strain evidence="5 6">JCM 7356</strain>
    </source>
</reference>
<feature type="compositionally biased region" description="Low complexity" evidence="3">
    <location>
        <begin position="33"/>
        <end position="49"/>
    </location>
</feature>
<proteinExistence type="inferred from homology"/>
<evidence type="ECO:0000256" key="3">
    <source>
        <dbReference type="SAM" id="MobiDB-lite"/>
    </source>
</evidence>
<dbReference type="SUPFAM" id="SSF52266">
    <property type="entry name" value="SGNH hydrolase"/>
    <property type="match status" value="1"/>
</dbReference>
<feature type="region of interest" description="Disordered" evidence="3">
    <location>
        <begin position="29"/>
        <end position="59"/>
    </location>
</feature>
<dbReference type="InterPro" id="IPR036514">
    <property type="entry name" value="SGNH_hydro_sf"/>
</dbReference>
<evidence type="ECO:0000256" key="2">
    <source>
        <dbReference type="ARBA" id="ARBA00022801"/>
    </source>
</evidence>
<dbReference type="EMBL" id="BAAATR010000004">
    <property type="protein sequence ID" value="GAA2233196.1"/>
    <property type="molecule type" value="Genomic_DNA"/>
</dbReference>
<keyword evidence="6" id="KW-1185">Reference proteome</keyword>
<evidence type="ECO:0000313" key="6">
    <source>
        <dbReference type="Proteomes" id="UP001500305"/>
    </source>
</evidence>
<dbReference type="InterPro" id="IPR013830">
    <property type="entry name" value="SGNH_hydro"/>
</dbReference>
<dbReference type="CDD" id="cd01821">
    <property type="entry name" value="Rhamnogalacturan_acetylesterase_like"/>
    <property type="match status" value="1"/>
</dbReference>
<accession>A0ABN3DJC8</accession>
<dbReference type="PANTHER" id="PTHR43695:SF1">
    <property type="entry name" value="RHAMNOGALACTURONAN ACETYLESTERASE"/>
    <property type="match status" value="1"/>
</dbReference>
<comment type="similarity">
    <text evidence="1">Belongs to the 'GDSL' lipolytic enzyme family.</text>
</comment>